<dbReference type="Proteomes" id="UP000613030">
    <property type="component" value="Unassembled WGS sequence"/>
</dbReference>
<comment type="caution">
    <text evidence="2">The sequence shown here is derived from an EMBL/GenBank/DDBJ whole genome shotgun (WGS) entry which is preliminary data.</text>
</comment>
<protein>
    <submittedName>
        <fullName evidence="2">NAD(P)-dependent oxidoreductase</fullName>
    </submittedName>
</protein>
<proteinExistence type="predicted"/>
<feature type="domain" description="NAD-dependent epimerase/dehydratase" evidence="1">
    <location>
        <begin position="5"/>
        <end position="226"/>
    </location>
</feature>
<dbReference type="PANTHER" id="PTHR43245:SF58">
    <property type="entry name" value="BLL5923 PROTEIN"/>
    <property type="match status" value="1"/>
</dbReference>
<dbReference type="Pfam" id="PF01370">
    <property type="entry name" value="Epimerase"/>
    <property type="match status" value="1"/>
</dbReference>
<dbReference type="SUPFAM" id="SSF51735">
    <property type="entry name" value="NAD(P)-binding Rossmann-fold domains"/>
    <property type="match status" value="1"/>
</dbReference>
<name>A0ABS1KJK4_9BACT</name>
<evidence type="ECO:0000313" key="2">
    <source>
        <dbReference type="EMBL" id="MBL0739638.1"/>
    </source>
</evidence>
<accession>A0ABS1KJK4</accession>
<gene>
    <name evidence="2" type="ORF">JI741_00350</name>
</gene>
<dbReference type="Gene3D" id="3.40.50.720">
    <property type="entry name" value="NAD(P)-binding Rossmann-like Domain"/>
    <property type="match status" value="1"/>
</dbReference>
<evidence type="ECO:0000259" key="1">
    <source>
        <dbReference type="Pfam" id="PF01370"/>
    </source>
</evidence>
<evidence type="ECO:0000313" key="3">
    <source>
        <dbReference type="Proteomes" id="UP000613030"/>
    </source>
</evidence>
<sequence>MKERVLITGASGFVGYHLIEAALRKDLEVFAAVRASSNIDHLKHLPIQFTTADYSNLHAVRADLEAKQYQYIIHAAGATKALTEASYNQINADYTRNLGMTLTQSQIPLKKFVFISSLAAMGPAHNGHPISETDAPRPVTRYGRSKLLAETYLLALTALPTIVLRPTAVYGPRDRDIFIVLKTIAQGIEPYIGKQAQTLSFIYVKDLAQVAVDALFSPITHGAYNVADGHSYDRYELANLTKAILRRKTLKVHIPMSMVRALAFVQETVGKMQGQMPALNQDKLAELTAASWSVSIDSIHRDLGFTPRYDLASGLAETIQWYKDNTWLKP</sequence>
<dbReference type="InterPro" id="IPR050177">
    <property type="entry name" value="Lipid_A_modif_metabolic_enz"/>
</dbReference>
<keyword evidence="3" id="KW-1185">Reference proteome</keyword>
<dbReference type="InterPro" id="IPR001509">
    <property type="entry name" value="Epimerase_deHydtase"/>
</dbReference>
<dbReference type="InterPro" id="IPR036291">
    <property type="entry name" value="NAD(P)-bd_dom_sf"/>
</dbReference>
<dbReference type="RefSeq" id="WP_202006615.1">
    <property type="nucleotide sequence ID" value="NZ_JAERRB010000001.1"/>
</dbReference>
<dbReference type="EMBL" id="JAERRB010000001">
    <property type="protein sequence ID" value="MBL0739638.1"/>
    <property type="molecule type" value="Genomic_DNA"/>
</dbReference>
<reference evidence="2 3" key="1">
    <citation type="submission" date="2021-01" db="EMBL/GenBank/DDBJ databases">
        <title>Chryseolinea sp. Jin1 Genome sequencing and assembly.</title>
        <authorList>
            <person name="Kim I."/>
        </authorList>
    </citation>
    <scope>NUCLEOTIDE SEQUENCE [LARGE SCALE GENOMIC DNA]</scope>
    <source>
        <strain evidence="2 3">Jin1</strain>
    </source>
</reference>
<dbReference type="PANTHER" id="PTHR43245">
    <property type="entry name" value="BIFUNCTIONAL POLYMYXIN RESISTANCE PROTEIN ARNA"/>
    <property type="match status" value="1"/>
</dbReference>
<organism evidence="2 3">
    <name type="scientific">Chryseolinea lacunae</name>
    <dbReference type="NCBI Taxonomy" id="2801331"/>
    <lineage>
        <taxon>Bacteria</taxon>
        <taxon>Pseudomonadati</taxon>
        <taxon>Bacteroidota</taxon>
        <taxon>Cytophagia</taxon>
        <taxon>Cytophagales</taxon>
        <taxon>Fulvivirgaceae</taxon>
        <taxon>Chryseolinea</taxon>
    </lineage>
</organism>